<dbReference type="InterPro" id="IPR051379">
    <property type="entry name" value="C-type_Lectin_Receptor_IMM"/>
</dbReference>
<dbReference type="PROSITE" id="PS00615">
    <property type="entry name" value="C_TYPE_LECTIN_1"/>
    <property type="match status" value="1"/>
</dbReference>
<feature type="transmembrane region" description="Helical" evidence="4">
    <location>
        <begin position="62"/>
        <end position="87"/>
    </location>
</feature>
<gene>
    <name evidence="6" type="primary">LOC105356017</name>
</gene>
<protein>
    <recommendedName>
        <fullName evidence="5">C-type lectin domain-containing protein</fullName>
    </recommendedName>
</protein>
<dbReference type="RefSeq" id="XP_011484017.1">
    <property type="nucleotide sequence ID" value="XM_011485715.2"/>
</dbReference>
<dbReference type="GeneTree" id="ENSGT01150000287296"/>
<proteinExistence type="predicted"/>
<keyword evidence="7" id="KW-1185">Reference proteome</keyword>
<keyword evidence="3" id="KW-0175">Coiled coil</keyword>
<dbReference type="HOGENOM" id="CLU_049894_5_0_1"/>
<dbReference type="PANTHER" id="PTHR46746">
    <property type="entry name" value="KILLER CELL LECTIN-LIKE RECEPTOR SUBFAMILY F MEMBER 2"/>
    <property type="match status" value="1"/>
</dbReference>
<keyword evidence="4" id="KW-1133">Transmembrane helix</keyword>
<dbReference type="Pfam" id="PF00059">
    <property type="entry name" value="Lectin_C"/>
    <property type="match status" value="1"/>
</dbReference>
<dbReference type="InterPro" id="IPR001304">
    <property type="entry name" value="C-type_lectin-like"/>
</dbReference>
<dbReference type="GO" id="GO:0030246">
    <property type="term" value="F:carbohydrate binding"/>
    <property type="evidence" value="ECO:0007669"/>
    <property type="project" value="UniProtKB-KW"/>
</dbReference>
<dbReference type="SUPFAM" id="SSF56436">
    <property type="entry name" value="C-type lectin-like"/>
    <property type="match status" value="1"/>
</dbReference>
<evidence type="ECO:0000259" key="5">
    <source>
        <dbReference type="PROSITE" id="PS50041"/>
    </source>
</evidence>
<feature type="domain" description="C-type lectin" evidence="5">
    <location>
        <begin position="222"/>
        <end position="322"/>
    </location>
</feature>
<organism evidence="6 7">
    <name type="scientific">Oryzias latipes</name>
    <name type="common">Japanese rice fish</name>
    <name type="synonym">Japanese killifish</name>
    <dbReference type="NCBI Taxonomy" id="8090"/>
    <lineage>
        <taxon>Eukaryota</taxon>
        <taxon>Metazoa</taxon>
        <taxon>Chordata</taxon>
        <taxon>Craniata</taxon>
        <taxon>Vertebrata</taxon>
        <taxon>Euteleostomi</taxon>
        <taxon>Actinopterygii</taxon>
        <taxon>Neopterygii</taxon>
        <taxon>Teleostei</taxon>
        <taxon>Neoteleostei</taxon>
        <taxon>Acanthomorphata</taxon>
        <taxon>Ovalentaria</taxon>
        <taxon>Atherinomorphae</taxon>
        <taxon>Beloniformes</taxon>
        <taxon>Adrianichthyidae</taxon>
        <taxon>Oryziinae</taxon>
        <taxon>Oryzias</taxon>
    </lineage>
</organism>
<name>H2ML82_ORYLA</name>
<dbReference type="InParanoid" id="H2ML82"/>
<reference evidence="6" key="3">
    <citation type="submission" date="2025-09" db="UniProtKB">
        <authorList>
            <consortium name="Ensembl"/>
        </authorList>
    </citation>
    <scope>IDENTIFICATION</scope>
    <source>
        <strain evidence="6">Hd-rR</strain>
    </source>
</reference>
<dbReference type="STRING" id="8090.ENSORLP00000019456"/>
<sequence>MTDEEITYASVTFKARKQSKFTAEREETVYDEVKVNHKNPPGPNGALLQEKNEGEKSRLSQLFHPCCGILYGFLIMAVIGLSVYFSLCSYGGTDELIELKTNQTKLLENSQNQTRLQNALLSDYENLRKDHRNLTALWSNLMDSFMDQQTKLQNISAQNLQLVTQNEDLKTETVNLRQQKDNMEAEWNKLNDSRAQWSVDAYCPKDKKKRECKACQKNWIHLQTKCYKVNQEKMITWRQAQQDCQSKNSQLLLLNKVPKKITSVEQFWIGLSVENGKWRWINGSTLLDLSKPLVEGHCAAVSVKNNAWKSVDCNGKSYWICEKEPLSL</sequence>
<feature type="coiled-coil region" evidence="3">
    <location>
        <begin position="152"/>
        <end position="186"/>
    </location>
</feature>
<dbReference type="PANTHER" id="PTHR46746:SF9">
    <property type="entry name" value="CD209 ANTIGEN-LIKE PROTEIN C-LIKE"/>
    <property type="match status" value="1"/>
</dbReference>
<dbReference type="InterPro" id="IPR018378">
    <property type="entry name" value="C-type_lectin_CS"/>
</dbReference>
<accession>H2ML82</accession>
<evidence type="ECO:0000256" key="4">
    <source>
        <dbReference type="SAM" id="Phobius"/>
    </source>
</evidence>
<dbReference type="InterPro" id="IPR016186">
    <property type="entry name" value="C-type_lectin-like/link_sf"/>
</dbReference>
<reference evidence="6" key="2">
    <citation type="submission" date="2025-08" db="UniProtKB">
        <authorList>
            <consortium name="Ensembl"/>
        </authorList>
    </citation>
    <scope>IDENTIFICATION</scope>
    <source>
        <strain evidence="6">Hd-rR</strain>
    </source>
</reference>
<dbReference type="Bgee" id="ENSORLG00000015539">
    <property type="expression patterns" value="Expressed in heart"/>
</dbReference>
<evidence type="ECO:0000256" key="3">
    <source>
        <dbReference type="SAM" id="Coils"/>
    </source>
</evidence>
<evidence type="ECO:0000313" key="7">
    <source>
        <dbReference type="Proteomes" id="UP000001038"/>
    </source>
</evidence>
<dbReference type="SMART" id="SM00034">
    <property type="entry name" value="CLECT"/>
    <property type="match status" value="1"/>
</dbReference>
<dbReference type="AlphaFoldDB" id="H2ML82"/>
<dbReference type="GeneID" id="105356017"/>
<reference evidence="6 7" key="1">
    <citation type="journal article" date="2007" name="Nature">
        <title>The medaka draft genome and insights into vertebrate genome evolution.</title>
        <authorList>
            <person name="Kasahara M."/>
            <person name="Naruse K."/>
            <person name="Sasaki S."/>
            <person name="Nakatani Y."/>
            <person name="Qu W."/>
            <person name="Ahsan B."/>
            <person name="Yamada T."/>
            <person name="Nagayasu Y."/>
            <person name="Doi K."/>
            <person name="Kasai Y."/>
            <person name="Jindo T."/>
            <person name="Kobayashi D."/>
            <person name="Shimada A."/>
            <person name="Toyoda A."/>
            <person name="Kuroki Y."/>
            <person name="Fujiyama A."/>
            <person name="Sasaki T."/>
            <person name="Shimizu A."/>
            <person name="Asakawa S."/>
            <person name="Shimizu N."/>
            <person name="Hashimoto S."/>
            <person name="Yang J."/>
            <person name="Lee Y."/>
            <person name="Matsushima K."/>
            <person name="Sugano S."/>
            <person name="Sakaizumi M."/>
            <person name="Narita T."/>
            <person name="Ohishi K."/>
            <person name="Haga S."/>
            <person name="Ohta F."/>
            <person name="Nomoto H."/>
            <person name="Nogata K."/>
            <person name="Morishita T."/>
            <person name="Endo T."/>
            <person name="Shin-I T."/>
            <person name="Takeda H."/>
            <person name="Morishita S."/>
            <person name="Kohara Y."/>
        </authorList>
    </citation>
    <scope>NUCLEOTIDE SEQUENCE [LARGE SCALE GENOMIC DNA]</scope>
    <source>
        <strain evidence="6 7">Hd-rR</strain>
    </source>
</reference>
<dbReference type="InterPro" id="IPR016187">
    <property type="entry name" value="CTDL_fold"/>
</dbReference>
<dbReference type="OrthoDB" id="6345871at2759"/>
<keyword evidence="4" id="KW-0472">Membrane</keyword>
<dbReference type="KEGG" id="ola:105356017"/>
<keyword evidence="1" id="KW-0430">Lectin</keyword>
<dbReference type="Ensembl" id="ENSORLT00000019457.2">
    <property type="protein sequence ID" value="ENSORLP00000019456.2"/>
    <property type="gene ID" value="ENSORLG00000015539.2"/>
</dbReference>
<keyword evidence="2" id="KW-1015">Disulfide bond</keyword>
<dbReference type="Proteomes" id="UP000001038">
    <property type="component" value="Chromosome 16"/>
</dbReference>
<dbReference type="Gene3D" id="3.10.100.10">
    <property type="entry name" value="Mannose-Binding Protein A, subunit A"/>
    <property type="match status" value="1"/>
</dbReference>
<evidence type="ECO:0000256" key="2">
    <source>
        <dbReference type="ARBA" id="ARBA00023157"/>
    </source>
</evidence>
<keyword evidence="4" id="KW-0812">Transmembrane</keyword>
<evidence type="ECO:0000313" key="6">
    <source>
        <dbReference type="Ensembl" id="ENSORLP00000019456.2"/>
    </source>
</evidence>
<evidence type="ECO:0000256" key="1">
    <source>
        <dbReference type="ARBA" id="ARBA00022734"/>
    </source>
</evidence>
<dbReference type="PROSITE" id="PS50041">
    <property type="entry name" value="C_TYPE_LECTIN_2"/>
    <property type="match status" value="1"/>
</dbReference>